<dbReference type="RefSeq" id="WP_084662579.1">
    <property type="nucleotide sequence ID" value="NZ_FRDF01000010.1"/>
</dbReference>
<evidence type="ECO:0000313" key="9">
    <source>
        <dbReference type="EMBL" id="SHN59287.1"/>
    </source>
</evidence>
<keyword evidence="6 8" id="KW-1133">Transmembrane helix</keyword>
<dbReference type="GO" id="GO:0016036">
    <property type="term" value="P:cellular response to phosphate starvation"/>
    <property type="evidence" value="ECO:0007669"/>
    <property type="project" value="InterPro"/>
</dbReference>
<evidence type="ECO:0000256" key="3">
    <source>
        <dbReference type="ARBA" id="ARBA00021903"/>
    </source>
</evidence>
<keyword evidence="5 8" id="KW-0812">Transmembrane</keyword>
<accession>A0A1M7SLF9</accession>
<dbReference type="AlphaFoldDB" id="A0A1M7SLF9"/>
<dbReference type="PANTHER" id="PTHR37819:SF1">
    <property type="entry name" value="PROTEIN PSIE"/>
    <property type="match status" value="1"/>
</dbReference>
<feature type="transmembrane region" description="Helical" evidence="8">
    <location>
        <begin position="84"/>
        <end position="101"/>
    </location>
</feature>
<dbReference type="OrthoDB" id="9792470at2"/>
<evidence type="ECO:0000256" key="2">
    <source>
        <dbReference type="ARBA" id="ARBA00005632"/>
    </source>
</evidence>
<evidence type="ECO:0000256" key="6">
    <source>
        <dbReference type="ARBA" id="ARBA00022989"/>
    </source>
</evidence>
<dbReference type="EMBL" id="FRDF01000010">
    <property type="protein sequence ID" value="SHN59287.1"/>
    <property type="molecule type" value="Genomic_DNA"/>
</dbReference>
<feature type="transmembrane region" description="Helical" evidence="8">
    <location>
        <begin position="58"/>
        <end position="78"/>
    </location>
</feature>
<evidence type="ECO:0000256" key="7">
    <source>
        <dbReference type="ARBA" id="ARBA00023136"/>
    </source>
</evidence>
<dbReference type="InterPro" id="IPR009315">
    <property type="entry name" value="P_starv_induced_PsiE"/>
</dbReference>
<gene>
    <name evidence="9" type="ORF">SAMN02745193_01969</name>
</gene>
<dbReference type="Proteomes" id="UP000184391">
    <property type="component" value="Unassembled WGS sequence"/>
</dbReference>
<keyword evidence="4" id="KW-1003">Cell membrane</keyword>
<evidence type="ECO:0000256" key="1">
    <source>
        <dbReference type="ARBA" id="ARBA00004429"/>
    </source>
</evidence>
<keyword evidence="7 8" id="KW-0472">Membrane</keyword>
<feature type="transmembrane region" description="Helical" evidence="8">
    <location>
        <begin position="30"/>
        <end position="51"/>
    </location>
</feature>
<dbReference type="GO" id="GO:0005886">
    <property type="term" value="C:plasma membrane"/>
    <property type="evidence" value="ECO:0007669"/>
    <property type="project" value="UniProtKB-SubCell"/>
</dbReference>
<evidence type="ECO:0000256" key="4">
    <source>
        <dbReference type="ARBA" id="ARBA00022475"/>
    </source>
</evidence>
<proteinExistence type="inferred from homology"/>
<organism evidence="9 10">
    <name type="scientific">Erythrobacter sanguineus</name>
    <dbReference type="NCBI Taxonomy" id="198312"/>
    <lineage>
        <taxon>Bacteria</taxon>
        <taxon>Pseudomonadati</taxon>
        <taxon>Pseudomonadota</taxon>
        <taxon>Alphaproteobacteria</taxon>
        <taxon>Sphingomonadales</taxon>
        <taxon>Erythrobacteraceae</taxon>
        <taxon>Erythrobacter/Porphyrobacter group</taxon>
        <taxon>Erythrobacter</taxon>
    </lineage>
</organism>
<keyword evidence="10" id="KW-1185">Reference proteome</keyword>
<evidence type="ECO:0000313" key="10">
    <source>
        <dbReference type="Proteomes" id="UP000184391"/>
    </source>
</evidence>
<dbReference type="InterPro" id="IPR020948">
    <property type="entry name" value="P_starv_induced_PsiE-like"/>
</dbReference>
<protein>
    <recommendedName>
        <fullName evidence="3">Protein PsiE</fullName>
    </recommendedName>
</protein>
<evidence type="ECO:0000256" key="8">
    <source>
        <dbReference type="SAM" id="Phobius"/>
    </source>
</evidence>
<dbReference type="Pfam" id="PF06146">
    <property type="entry name" value="PsiE"/>
    <property type="match status" value="1"/>
</dbReference>
<comment type="similarity">
    <text evidence="2">Belongs to the PsiE family.</text>
</comment>
<sequence>MDEPKPNDPLSEQVLHDSRAGKLFKLIEQALLLLTAIMTLVAAGAEVWSVYQRGSIVLADILLMFLYTEVIAMIAVFYTGKGSSFVFPIFIAITAIARLIVLQGKDMDPQNIVYEASAILLLAFAALVIARVRSG</sequence>
<feature type="transmembrane region" description="Helical" evidence="8">
    <location>
        <begin position="113"/>
        <end position="132"/>
    </location>
</feature>
<comment type="subcellular location">
    <subcellularLocation>
        <location evidence="1">Cell inner membrane</location>
        <topology evidence="1">Multi-pass membrane protein</topology>
    </subcellularLocation>
</comment>
<name>A0A1M7SLF9_9SPHN</name>
<evidence type="ECO:0000256" key="5">
    <source>
        <dbReference type="ARBA" id="ARBA00022692"/>
    </source>
</evidence>
<reference evidence="10" key="1">
    <citation type="submission" date="2016-12" db="EMBL/GenBank/DDBJ databases">
        <authorList>
            <person name="Varghese N."/>
            <person name="Submissions S."/>
        </authorList>
    </citation>
    <scope>NUCLEOTIDE SEQUENCE [LARGE SCALE GENOMIC DNA]</scope>
    <source>
        <strain evidence="10">DSM 11032</strain>
    </source>
</reference>
<dbReference type="PANTHER" id="PTHR37819">
    <property type="entry name" value="PROTEIN PSIE"/>
    <property type="match status" value="1"/>
</dbReference>